<gene>
    <name evidence="1" type="ORF">UFOPK2992_00948</name>
</gene>
<reference evidence="1" key="1">
    <citation type="submission" date="2020-05" db="EMBL/GenBank/DDBJ databases">
        <authorList>
            <person name="Chiriac C."/>
            <person name="Salcher M."/>
            <person name="Ghai R."/>
            <person name="Kavagutti S V."/>
        </authorList>
    </citation>
    <scope>NUCLEOTIDE SEQUENCE</scope>
</reference>
<proteinExistence type="predicted"/>
<name>A0A6J6XRT7_9ZZZZ</name>
<protein>
    <submittedName>
        <fullName evidence="1">Unannotated protein</fullName>
    </submittedName>
</protein>
<sequence length="420" mass="45964">MDLLVQFDHAILDCRDLNKPRRDRAVDQRLSATPAMRIAVVIALVTQHDATSLQFTNDQRVGIKHMLALPRRHLGRIATVLVHWAQRGYASSVTCDLVVLAESRGHMHDTGAVFGADEIGTEHLKRIRCVGEEIEQWGVAPSNQIGAHQRAHACGLADLAFVRVETRLSKHVTATIRMLHHCVFDVGAHGQRKVGGQRPRRGGPCQQVLASFEFERNGQRRVLTIAVDIVHARLGIAERSLATPAIRQHAETFVNQTLVVQCAERPHHAFHVRQVEGLVIVGKVDPARLATHIALPLAGVAQHTGAADFVELVDAELGDLGVTADAQFFFGLNFGRKTVTVPPEAALNTMTAHRLITRHGIFHVAGEQVPVVRQAVGKGRAVVENELVIGEPWRRSGWALLDACLEGAVGFPEGLNALFE</sequence>
<organism evidence="1">
    <name type="scientific">freshwater metagenome</name>
    <dbReference type="NCBI Taxonomy" id="449393"/>
    <lineage>
        <taxon>unclassified sequences</taxon>
        <taxon>metagenomes</taxon>
        <taxon>ecological metagenomes</taxon>
    </lineage>
</organism>
<dbReference type="EMBL" id="CAFAAI010000152">
    <property type="protein sequence ID" value="CAB4799632.1"/>
    <property type="molecule type" value="Genomic_DNA"/>
</dbReference>
<evidence type="ECO:0000313" key="1">
    <source>
        <dbReference type="EMBL" id="CAB4799632.1"/>
    </source>
</evidence>
<dbReference type="AlphaFoldDB" id="A0A6J6XRT7"/>
<accession>A0A6J6XRT7</accession>